<dbReference type="RefSeq" id="XP_031864992.1">
    <property type="nucleotide sequence ID" value="XM_032018968.1"/>
</dbReference>
<feature type="region of interest" description="Disordered" evidence="3">
    <location>
        <begin position="152"/>
        <end position="175"/>
    </location>
</feature>
<dbReference type="GO" id="GO:0000981">
    <property type="term" value="F:DNA-binding transcription factor activity, RNA polymerase II-specific"/>
    <property type="evidence" value="ECO:0007669"/>
    <property type="project" value="InterPro"/>
</dbReference>
<dbReference type="SMART" id="SM00906">
    <property type="entry name" value="Fungal_trans"/>
    <property type="match status" value="1"/>
</dbReference>
<comment type="caution">
    <text evidence="5">The sequence shown here is derived from an EMBL/GenBank/DDBJ whole genome shotgun (WGS) entry which is preliminary data.</text>
</comment>
<reference evidence="5 6" key="1">
    <citation type="journal article" date="2018" name="IMA Fungus">
        <title>IMA Genome-F 9: Draft genome sequence of Annulohypoxylon stygium, Aspergillus mulundensis, Berkeleyomyces basicola (syn. Thielaviopsis basicola), Ceratocystis smalleyi, two Cercospora beticola strains, Coleophoma cylindrospora, Fusarium fracticaudum, Phialophora cf. hyalina, and Morchella septimelata.</title>
        <authorList>
            <person name="Wingfield B.D."/>
            <person name="Bills G.F."/>
            <person name="Dong Y."/>
            <person name="Huang W."/>
            <person name="Nel W.J."/>
            <person name="Swalarsk-Parry B.S."/>
            <person name="Vaghefi N."/>
            <person name="Wilken P.M."/>
            <person name="An Z."/>
            <person name="de Beer Z.W."/>
            <person name="De Vos L."/>
            <person name="Chen L."/>
            <person name="Duong T.A."/>
            <person name="Gao Y."/>
            <person name="Hammerbacher A."/>
            <person name="Kikkert J.R."/>
            <person name="Li Y."/>
            <person name="Li H."/>
            <person name="Li K."/>
            <person name="Li Q."/>
            <person name="Liu X."/>
            <person name="Ma X."/>
            <person name="Naidoo K."/>
            <person name="Pethybridge S.J."/>
            <person name="Sun J."/>
            <person name="Steenkamp E.T."/>
            <person name="van der Nest M.A."/>
            <person name="van Wyk S."/>
            <person name="Wingfield M.J."/>
            <person name="Xiong C."/>
            <person name="Yue Q."/>
            <person name="Zhang X."/>
        </authorList>
    </citation>
    <scope>NUCLEOTIDE SEQUENCE [LARGE SCALE GENOMIC DNA]</scope>
    <source>
        <strain evidence="5 6">BP 5553</strain>
    </source>
</reference>
<dbReference type="SUPFAM" id="SSF57701">
    <property type="entry name" value="Zn2/Cys6 DNA-binding domain"/>
    <property type="match status" value="1"/>
</dbReference>
<dbReference type="GO" id="GO:0003677">
    <property type="term" value="F:DNA binding"/>
    <property type="evidence" value="ECO:0007669"/>
    <property type="project" value="InterPro"/>
</dbReference>
<organism evidence="5 6">
    <name type="scientific">Venustampulla echinocandica</name>
    <dbReference type="NCBI Taxonomy" id="2656787"/>
    <lineage>
        <taxon>Eukaryota</taxon>
        <taxon>Fungi</taxon>
        <taxon>Dikarya</taxon>
        <taxon>Ascomycota</taxon>
        <taxon>Pezizomycotina</taxon>
        <taxon>Leotiomycetes</taxon>
        <taxon>Helotiales</taxon>
        <taxon>Pleuroascaceae</taxon>
        <taxon>Venustampulla</taxon>
    </lineage>
</organism>
<dbReference type="Proteomes" id="UP000254866">
    <property type="component" value="Unassembled WGS sequence"/>
</dbReference>
<dbReference type="CDD" id="cd00067">
    <property type="entry name" value="GAL4"/>
    <property type="match status" value="1"/>
</dbReference>
<name>A0A370T9W9_9HELO</name>
<dbReference type="InterPro" id="IPR001138">
    <property type="entry name" value="Zn2Cys6_DnaBD"/>
</dbReference>
<keyword evidence="1" id="KW-0479">Metal-binding</keyword>
<feature type="compositionally biased region" description="Low complexity" evidence="3">
    <location>
        <begin position="157"/>
        <end position="171"/>
    </location>
</feature>
<dbReference type="OrthoDB" id="8120565at2759"/>
<proteinExistence type="predicted"/>
<dbReference type="EMBL" id="NPIC01000015">
    <property type="protein sequence ID" value="RDL30467.1"/>
    <property type="molecule type" value="Genomic_DNA"/>
</dbReference>
<dbReference type="PANTHER" id="PTHR47783">
    <property type="entry name" value="ZN(II)2CYS6 TRANSCRIPTION FACTOR (EUROFUNG)-RELATED"/>
    <property type="match status" value="1"/>
</dbReference>
<feature type="domain" description="Zn(2)-C6 fungal-type" evidence="4">
    <location>
        <begin position="21"/>
        <end position="47"/>
    </location>
</feature>
<dbReference type="PANTHER" id="PTHR47783:SF1">
    <property type="entry name" value="ZN(II)2CYS6 TRANSCRIPTION FACTOR (EUROFUNG)"/>
    <property type="match status" value="1"/>
</dbReference>
<dbReference type="InterPro" id="IPR007219">
    <property type="entry name" value="XnlR_reg_dom"/>
</dbReference>
<sequence>MRVRANAPLSASITANESRICRKRKIKCDGRKPSCSGCHAALQTCIYRSPANYRFVFKTVGISGPAKKQKKAVQEDGPSALAPIQSSTGIPPACSQVERGQLDLGAQQINTQMPLTNPSPPLRIPFFRWFGPTGIAPGYKRIFVQIKDGTDHQELQSPSSSTPAAFSSLPSDYQQTTKRGDLDQLLFEPDDNLTPICGILFPLLETFFEYYGCHFPFYSKDSFIDLAREKKVPALLLNSMCALAARFSALPVFKGKPAYVRGELFADKAKHLLVPLLNLPSYDVVASILMIAWMEMATCHDVGIWMYTGMAVRMAEDMGMHKKSTLSPAEPESGDDRRLYWAINLLDHIICFATGRPLTTRREYVDVALPAETLVQTEPFELASPFPSMIRVIQIQGLVNGEIGILPEQPLDLTPQTRQRLLQYGNDLVAHYASMHPSLAFDAPNFRAHAIKGQGGTFLLLHLWFNSVLISLHRPGLRFGQQNHRDTNFLSPSSRQISLSTARTTSSILSLADLVDIKSIFGSPFIDQAVEMAGLVFVAELRIPTPMPSIPDVVGLHEAGLGELSHEAHYVVCLRTLRLLMIYWRGIGWILTALEQKYKGVKDTDPGAANVDPYSEVALSDRKMIKRLLRHVESSNNKNHNGAVDGTQDSTIGIAVAGTTNSAAKRMVTVIESSDPRYSQQTFTVPLLDDTVASSRDVSDLESELVWTSWLGNDSGLWNLGFEHFDQFDNFDNLGHFDTST</sequence>
<dbReference type="PROSITE" id="PS50048">
    <property type="entry name" value="ZN2_CY6_FUNGAL_2"/>
    <property type="match status" value="1"/>
</dbReference>
<keyword evidence="2" id="KW-0539">Nucleus</keyword>
<evidence type="ECO:0000256" key="3">
    <source>
        <dbReference type="SAM" id="MobiDB-lite"/>
    </source>
</evidence>
<evidence type="ECO:0000259" key="4">
    <source>
        <dbReference type="PROSITE" id="PS50048"/>
    </source>
</evidence>
<dbReference type="InterPro" id="IPR036864">
    <property type="entry name" value="Zn2-C6_fun-type_DNA-bd_sf"/>
</dbReference>
<dbReference type="GO" id="GO:0008270">
    <property type="term" value="F:zinc ion binding"/>
    <property type="evidence" value="ECO:0007669"/>
    <property type="project" value="InterPro"/>
</dbReference>
<dbReference type="GeneID" id="43603194"/>
<dbReference type="Pfam" id="PF04082">
    <property type="entry name" value="Fungal_trans"/>
    <property type="match status" value="1"/>
</dbReference>
<protein>
    <recommendedName>
        <fullName evidence="4">Zn(2)-C6 fungal-type domain-containing protein</fullName>
    </recommendedName>
</protein>
<dbReference type="CDD" id="cd12148">
    <property type="entry name" value="fungal_TF_MHR"/>
    <property type="match status" value="1"/>
</dbReference>
<dbReference type="Pfam" id="PF00172">
    <property type="entry name" value="Zn_clus"/>
    <property type="match status" value="1"/>
</dbReference>
<accession>A0A370T9W9</accession>
<dbReference type="STRING" id="2656787.A0A370T9W9"/>
<evidence type="ECO:0000313" key="5">
    <source>
        <dbReference type="EMBL" id="RDL30467.1"/>
    </source>
</evidence>
<dbReference type="GO" id="GO:0006351">
    <property type="term" value="P:DNA-templated transcription"/>
    <property type="evidence" value="ECO:0007669"/>
    <property type="project" value="InterPro"/>
</dbReference>
<keyword evidence="6" id="KW-1185">Reference proteome</keyword>
<evidence type="ECO:0000313" key="6">
    <source>
        <dbReference type="Proteomes" id="UP000254866"/>
    </source>
</evidence>
<gene>
    <name evidence="5" type="ORF">BP5553_10345</name>
</gene>
<dbReference type="AlphaFoldDB" id="A0A370T9W9"/>
<dbReference type="Gene3D" id="4.10.240.10">
    <property type="entry name" value="Zn(2)-C6 fungal-type DNA-binding domain"/>
    <property type="match status" value="1"/>
</dbReference>
<evidence type="ECO:0000256" key="2">
    <source>
        <dbReference type="ARBA" id="ARBA00023242"/>
    </source>
</evidence>
<evidence type="ECO:0000256" key="1">
    <source>
        <dbReference type="ARBA" id="ARBA00022723"/>
    </source>
</evidence>